<protein>
    <submittedName>
        <fullName evidence="1">Uncharacterized protein</fullName>
    </submittedName>
</protein>
<comment type="caution">
    <text evidence="1">The sequence shown here is derived from an EMBL/GenBank/DDBJ whole genome shotgun (WGS) entry which is preliminary data.</text>
</comment>
<sequence length="146" mass="17439">MKTQEIKEYRMWLSSENMHRDTQKWLSELEFIKDEQMFFNDLIKSYTLQLIDSEHFQESKKVTNEMTEIQQATSNLLNEVKNHDNGLEVMVDGLDEYEKEEAYRGEHRELIAKVETFLNAYNVLKTQLFTLVKGVIKSNKQKRLLE</sequence>
<gene>
    <name evidence="1" type="ORF">ICJ83_14930</name>
</gene>
<accession>A0A8J6U8T5</accession>
<keyword evidence="2" id="KW-1185">Reference proteome</keyword>
<dbReference type="EMBL" id="JACVXB010000008">
    <property type="protein sequence ID" value="MBD0833428.1"/>
    <property type="molecule type" value="Genomic_DNA"/>
</dbReference>
<dbReference type="AlphaFoldDB" id="A0A8J6U8T5"/>
<evidence type="ECO:0000313" key="1">
    <source>
        <dbReference type="EMBL" id="MBD0833428.1"/>
    </source>
</evidence>
<proteinExistence type="predicted"/>
<reference evidence="1 2" key="1">
    <citation type="submission" date="2020-09" db="EMBL/GenBank/DDBJ databases">
        <title>TT11 complete genome.</title>
        <authorList>
            <person name="Wu Z."/>
        </authorList>
    </citation>
    <scope>NUCLEOTIDE SEQUENCE [LARGE SCALE GENOMIC DNA]</scope>
    <source>
        <strain evidence="1 2">TT11</strain>
    </source>
</reference>
<name>A0A8J6U8T5_9FLAO</name>
<organism evidence="1 2">
    <name type="scientific">Aestuariibaculum sediminum</name>
    <dbReference type="NCBI Taxonomy" id="2770637"/>
    <lineage>
        <taxon>Bacteria</taxon>
        <taxon>Pseudomonadati</taxon>
        <taxon>Bacteroidota</taxon>
        <taxon>Flavobacteriia</taxon>
        <taxon>Flavobacteriales</taxon>
        <taxon>Flavobacteriaceae</taxon>
    </lineage>
</organism>
<dbReference type="RefSeq" id="WP_188231208.1">
    <property type="nucleotide sequence ID" value="NZ_JACVXB010000008.1"/>
</dbReference>
<evidence type="ECO:0000313" key="2">
    <source>
        <dbReference type="Proteomes" id="UP000600588"/>
    </source>
</evidence>
<dbReference type="Proteomes" id="UP000600588">
    <property type="component" value="Unassembled WGS sequence"/>
</dbReference>